<feature type="transmembrane region" description="Helical" evidence="1">
    <location>
        <begin position="161"/>
        <end position="179"/>
    </location>
</feature>
<reference evidence="2" key="1">
    <citation type="submission" date="2004-11" db="EMBL/GenBank/DDBJ databases">
        <authorList>
            <consortium name="The German cDNA Consortium"/>
            <person name="Ottenwaelder B."/>
            <person name="Obermaier B."/>
            <person name="Deutschenbaur S."/>
            <person name="Schaipp A."/>
            <person name="Mewes H.W."/>
            <person name="Weil B."/>
            <person name="Amid C."/>
            <person name="Osanger A."/>
            <person name="Fobo G."/>
            <person name="Han M."/>
            <person name="Wiemann S."/>
        </authorList>
    </citation>
    <scope>NUCLEOTIDE SEQUENCE</scope>
    <source>
        <tissue evidence="2">Cortex</tissue>
    </source>
</reference>
<accession>Q5R6A0</accession>
<proteinExistence type="evidence at transcript level"/>
<name>Q5R6A0_PONAB</name>
<evidence type="ECO:0000256" key="1">
    <source>
        <dbReference type="SAM" id="Phobius"/>
    </source>
</evidence>
<feature type="transmembrane region" description="Helical" evidence="1">
    <location>
        <begin position="72"/>
        <end position="97"/>
    </location>
</feature>
<dbReference type="AlphaFoldDB" id="Q5R6A0"/>
<keyword evidence="1" id="KW-1133">Transmembrane helix</keyword>
<sequence>MIWKIFFTTKDLFHNDKLSFTFAFVYKIFRNDILMFLQCKQDNGLQNLLYTKLFKNSSVTQKQGITSLYFPIVFKVFSLICLKLLILAFFWAIYVILFEENVLYNVFPSLNRESPNSVVLVMCVGYIQICHLCKGLEYTWIFGICGLGGWSRNQYPMDTKGQLYLFTFIVIASFLWKLYRNENIHVKKIKH</sequence>
<keyword evidence="1" id="KW-0812">Transmembrane</keyword>
<organism evidence="2">
    <name type="scientific">Pongo abelii</name>
    <name type="common">Sumatran orangutan</name>
    <name type="synonym">Pongo pygmaeus abelii</name>
    <dbReference type="NCBI Taxonomy" id="9601"/>
    <lineage>
        <taxon>Eukaryota</taxon>
        <taxon>Metazoa</taxon>
        <taxon>Chordata</taxon>
        <taxon>Craniata</taxon>
        <taxon>Vertebrata</taxon>
        <taxon>Euteleostomi</taxon>
        <taxon>Mammalia</taxon>
        <taxon>Eutheria</taxon>
        <taxon>Euarchontoglires</taxon>
        <taxon>Primates</taxon>
        <taxon>Haplorrhini</taxon>
        <taxon>Catarrhini</taxon>
        <taxon>Hominidae</taxon>
        <taxon>Pongo</taxon>
    </lineage>
</organism>
<protein>
    <submittedName>
        <fullName evidence="2">Uncharacterized protein DKFZp459M0519</fullName>
    </submittedName>
</protein>
<gene>
    <name evidence="2" type="primary">DKFZp459M0519</name>
</gene>
<dbReference type="EMBL" id="CR860594">
    <property type="protein sequence ID" value="CAH92716.1"/>
    <property type="molecule type" value="mRNA"/>
</dbReference>
<keyword evidence="1" id="KW-0472">Membrane</keyword>
<evidence type="ECO:0000313" key="2">
    <source>
        <dbReference type="EMBL" id="CAH92716.1"/>
    </source>
</evidence>